<accession>A0A0D2N6X7</accession>
<feature type="non-terminal residue" evidence="1">
    <location>
        <position position="105"/>
    </location>
</feature>
<dbReference type="EMBL" id="KN817663">
    <property type="protein sequence ID" value="KJA14864.1"/>
    <property type="molecule type" value="Genomic_DNA"/>
</dbReference>
<dbReference type="InterPro" id="IPR041078">
    <property type="entry name" value="Plavaka"/>
</dbReference>
<feature type="non-terminal residue" evidence="1">
    <location>
        <position position="1"/>
    </location>
</feature>
<reference evidence="2" key="1">
    <citation type="submission" date="2014-04" db="EMBL/GenBank/DDBJ databases">
        <title>Evolutionary Origins and Diversification of the Mycorrhizal Mutualists.</title>
        <authorList>
            <consortium name="DOE Joint Genome Institute"/>
            <consortium name="Mycorrhizal Genomics Consortium"/>
            <person name="Kohler A."/>
            <person name="Kuo A."/>
            <person name="Nagy L.G."/>
            <person name="Floudas D."/>
            <person name="Copeland A."/>
            <person name="Barry K.W."/>
            <person name="Cichocki N."/>
            <person name="Veneault-Fourrey C."/>
            <person name="LaButti K."/>
            <person name="Lindquist E.A."/>
            <person name="Lipzen A."/>
            <person name="Lundell T."/>
            <person name="Morin E."/>
            <person name="Murat C."/>
            <person name="Riley R."/>
            <person name="Ohm R."/>
            <person name="Sun H."/>
            <person name="Tunlid A."/>
            <person name="Henrissat B."/>
            <person name="Grigoriev I.V."/>
            <person name="Hibbett D.S."/>
            <person name="Martin F."/>
        </authorList>
    </citation>
    <scope>NUCLEOTIDE SEQUENCE [LARGE SCALE GENOMIC DNA]</scope>
    <source>
        <strain evidence="2">FD-334 SS-4</strain>
    </source>
</reference>
<protein>
    <submittedName>
        <fullName evidence="1">Uncharacterized protein</fullName>
    </submittedName>
</protein>
<keyword evidence="2" id="KW-1185">Reference proteome</keyword>
<dbReference type="OMA" id="FRMETIE"/>
<name>A0A0D2N6X7_HYPSF</name>
<dbReference type="Pfam" id="PF18759">
    <property type="entry name" value="Plavaka"/>
    <property type="match status" value="1"/>
</dbReference>
<dbReference type="OrthoDB" id="3239511at2759"/>
<gene>
    <name evidence="1" type="ORF">HYPSUDRAFT_119953</name>
</gene>
<evidence type="ECO:0000313" key="2">
    <source>
        <dbReference type="Proteomes" id="UP000054270"/>
    </source>
</evidence>
<sequence length="105" mass="11886">ASPFFIILYADKTRLSLFGTEKGYPILARGGCLIGWLPIAQEDAGNTGKKDFMNAKRTVWHTAFYEIVKSIEQYTESGTTVICGDKIERQIFPRVLFLSANYEEQ</sequence>
<evidence type="ECO:0000313" key="1">
    <source>
        <dbReference type="EMBL" id="KJA14864.1"/>
    </source>
</evidence>
<dbReference type="STRING" id="945553.A0A0D2N6X7"/>
<dbReference type="AlphaFoldDB" id="A0A0D2N6X7"/>
<proteinExistence type="predicted"/>
<organism evidence="1 2">
    <name type="scientific">Hypholoma sublateritium (strain FD-334 SS-4)</name>
    <dbReference type="NCBI Taxonomy" id="945553"/>
    <lineage>
        <taxon>Eukaryota</taxon>
        <taxon>Fungi</taxon>
        <taxon>Dikarya</taxon>
        <taxon>Basidiomycota</taxon>
        <taxon>Agaricomycotina</taxon>
        <taxon>Agaricomycetes</taxon>
        <taxon>Agaricomycetidae</taxon>
        <taxon>Agaricales</taxon>
        <taxon>Agaricineae</taxon>
        <taxon>Strophariaceae</taxon>
        <taxon>Hypholoma</taxon>
    </lineage>
</organism>
<dbReference type="Proteomes" id="UP000054270">
    <property type="component" value="Unassembled WGS sequence"/>
</dbReference>